<proteinExistence type="inferred from homology"/>
<evidence type="ECO:0000256" key="11">
    <source>
        <dbReference type="SAM" id="Coils"/>
    </source>
</evidence>
<feature type="region of interest" description="Disordered" evidence="12">
    <location>
        <begin position="453"/>
        <end position="547"/>
    </location>
</feature>
<keyword evidence="6 13" id="KW-1133">Transmembrane helix</keyword>
<name>A0A383W3X2_TETOB</name>
<dbReference type="PANTHER" id="PTHR31961">
    <property type="entry name" value="SENSITIVE TO HIGH EXPRESSION PROTEIN 9, MITOCHONDRIAL"/>
    <property type="match status" value="1"/>
</dbReference>
<comment type="function">
    <text evidence="10">Required for the maintenance of the structure of the mitochondrial inner membrane. Involved in mitochondrial morphology. Causes growth arrest when highly overexpressed.</text>
</comment>
<evidence type="ECO:0000256" key="5">
    <source>
        <dbReference type="ARBA" id="ARBA00022946"/>
    </source>
</evidence>
<evidence type="ECO:0000256" key="1">
    <source>
        <dbReference type="ARBA" id="ARBA00004273"/>
    </source>
</evidence>
<evidence type="ECO:0000256" key="13">
    <source>
        <dbReference type="SAM" id="Phobius"/>
    </source>
</evidence>
<evidence type="ECO:0008006" key="16">
    <source>
        <dbReference type="Google" id="ProtNLM"/>
    </source>
</evidence>
<feature type="compositionally biased region" description="Low complexity" evidence="12">
    <location>
        <begin position="469"/>
        <end position="501"/>
    </location>
</feature>
<evidence type="ECO:0000256" key="4">
    <source>
        <dbReference type="ARBA" id="ARBA00022792"/>
    </source>
</evidence>
<sequence>MSNLARLARRAPWSLVPPNNSSVWLKSDASGAGAAVSATAAAAATVGLQHWQQQHRALAHQAGSSGEPSAAGPTANSLHTQRFAAAADHAVGLPAGSAASHTEASQSLAKAAAAGASSTGSLSIPNSSSSSSSSSLVQSGYERLARLTQNINRLTGYEAIDKLKGSVGSANQQLQEVKGALAAAKAEYEECLARQSQLHREVTALLQRKSSWVPADVARFTQLYAAEHETEAAVAAAKGRYSHLSDEAEALQLRLVDLIRERYQQEQLWSDNIRRASTWWTWGLMGLHFASFVTVYTVLEPRKRAALQAAVADMMSQHMSRLDGRLMQLVPAGAAAAAAAQGAEDAGDHQQQQQQQQQATVSGGSSKQHQRQQEHEQDPGLQQHVLQELQLVRQQLAQLQQAMPAAVSAAGAAAGAAASAAAVAASHDRWHVPGSSWAAGQLSAAARSAQAMWRHSRQAAEQALGKYTAQRQQPEQQQAEGQQGAAEPKAQQAAAAAAAAQDKSRSDDEPGRPQGHAASAAGDGVSSQDTAQTKASEQQPAAAAAAGKERGLLQQLQGSSSMIQVTRGQLAGVAAAAAAVGAGLTAVVVALLKSGGAAAGGGSSA</sequence>
<feature type="transmembrane region" description="Helical" evidence="13">
    <location>
        <begin position="279"/>
        <end position="299"/>
    </location>
</feature>
<keyword evidence="4" id="KW-0999">Mitochondrion inner membrane</keyword>
<dbReference type="EMBL" id="FNXT01001111">
    <property type="protein sequence ID" value="SZX72171.1"/>
    <property type="molecule type" value="Genomic_DNA"/>
</dbReference>
<evidence type="ECO:0000256" key="2">
    <source>
        <dbReference type="ARBA" id="ARBA00007472"/>
    </source>
</evidence>
<accession>A0A383W3X2</accession>
<evidence type="ECO:0000256" key="8">
    <source>
        <dbReference type="ARBA" id="ARBA00023128"/>
    </source>
</evidence>
<evidence type="ECO:0000313" key="15">
    <source>
        <dbReference type="Proteomes" id="UP000256970"/>
    </source>
</evidence>
<dbReference type="GO" id="GO:0005743">
    <property type="term" value="C:mitochondrial inner membrane"/>
    <property type="evidence" value="ECO:0007669"/>
    <property type="project" value="UniProtKB-SubCell"/>
</dbReference>
<reference evidence="14 15" key="1">
    <citation type="submission" date="2016-10" db="EMBL/GenBank/DDBJ databases">
        <authorList>
            <person name="Cai Z."/>
        </authorList>
    </citation>
    <scope>NUCLEOTIDE SEQUENCE [LARGE SCALE GENOMIC DNA]</scope>
</reference>
<keyword evidence="15" id="KW-1185">Reference proteome</keyword>
<evidence type="ECO:0000256" key="6">
    <source>
        <dbReference type="ARBA" id="ARBA00022989"/>
    </source>
</evidence>
<evidence type="ECO:0000256" key="3">
    <source>
        <dbReference type="ARBA" id="ARBA00022692"/>
    </source>
</evidence>
<organism evidence="14 15">
    <name type="scientific">Tetradesmus obliquus</name>
    <name type="common">Green alga</name>
    <name type="synonym">Acutodesmus obliquus</name>
    <dbReference type="NCBI Taxonomy" id="3088"/>
    <lineage>
        <taxon>Eukaryota</taxon>
        <taxon>Viridiplantae</taxon>
        <taxon>Chlorophyta</taxon>
        <taxon>core chlorophytes</taxon>
        <taxon>Chlorophyceae</taxon>
        <taxon>CS clade</taxon>
        <taxon>Sphaeropleales</taxon>
        <taxon>Scenedesmaceae</taxon>
        <taxon>Tetradesmus</taxon>
    </lineage>
</organism>
<protein>
    <recommendedName>
        <fullName evidence="16">Sensitive to high expression protein 9, mitochondrial</fullName>
    </recommendedName>
</protein>
<comment type="similarity">
    <text evidence="2">Belongs to the SHE9 family.</text>
</comment>
<dbReference type="AlphaFoldDB" id="A0A383W3X2"/>
<evidence type="ECO:0000256" key="9">
    <source>
        <dbReference type="ARBA" id="ARBA00023136"/>
    </source>
</evidence>
<dbReference type="Proteomes" id="UP000256970">
    <property type="component" value="Unassembled WGS sequence"/>
</dbReference>
<dbReference type="PANTHER" id="PTHR31961:SF3">
    <property type="entry name" value="SENSITIVE TO HIGH EXPRESSION PROTEIN 9, MITOCHONDRIAL"/>
    <property type="match status" value="1"/>
</dbReference>
<dbReference type="InterPro" id="IPR008839">
    <property type="entry name" value="MDM33_fungi"/>
</dbReference>
<feature type="compositionally biased region" description="Basic and acidic residues" evidence="12">
    <location>
        <begin position="502"/>
        <end position="511"/>
    </location>
</feature>
<feature type="region of interest" description="Disordered" evidence="12">
    <location>
        <begin position="340"/>
        <end position="380"/>
    </location>
</feature>
<keyword evidence="3 13" id="KW-0812">Transmembrane</keyword>
<feature type="compositionally biased region" description="Polar residues" evidence="12">
    <location>
        <begin position="525"/>
        <end position="539"/>
    </location>
</feature>
<dbReference type="Pfam" id="PF05546">
    <property type="entry name" value="She9_MDM33"/>
    <property type="match status" value="1"/>
</dbReference>
<feature type="transmembrane region" description="Helical" evidence="13">
    <location>
        <begin position="570"/>
        <end position="592"/>
    </location>
</feature>
<feature type="region of interest" description="Disordered" evidence="12">
    <location>
        <begin position="53"/>
        <end position="75"/>
    </location>
</feature>
<comment type="subcellular location">
    <subcellularLocation>
        <location evidence="1">Mitochondrion inner membrane</location>
    </subcellularLocation>
</comment>
<keyword evidence="7 11" id="KW-0175">Coiled coil</keyword>
<gene>
    <name evidence="14" type="ORF">BQ4739_LOCUS12363</name>
</gene>
<keyword evidence="5" id="KW-0809">Transit peptide</keyword>
<feature type="coiled-coil region" evidence="11">
    <location>
        <begin position="234"/>
        <end position="261"/>
    </location>
</feature>
<keyword evidence="9 13" id="KW-0472">Membrane</keyword>
<evidence type="ECO:0000256" key="12">
    <source>
        <dbReference type="SAM" id="MobiDB-lite"/>
    </source>
</evidence>
<feature type="coiled-coil region" evidence="11">
    <location>
        <begin position="167"/>
        <end position="201"/>
    </location>
</feature>
<evidence type="ECO:0000313" key="14">
    <source>
        <dbReference type="EMBL" id="SZX72171.1"/>
    </source>
</evidence>
<feature type="compositionally biased region" description="Low complexity" evidence="12">
    <location>
        <begin position="340"/>
        <end position="359"/>
    </location>
</feature>
<keyword evidence="8" id="KW-0496">Mitochondrion</keyword>
<evidence type="ECO:0000256" key="10">
    <source>
        <dbReference type="ARBA" id="ARBA00024807"/>
    </source>
</evidence>
<evidence type="ECO:0000256" key="7">
    <source>
        <dbReference type="ARBA" id="ARBA00023054"/>
    </source>
</evidence>